<dbReference type="EMBL" id="JAHOEL010000006">
    <property type="protein sequence ID" value="MBV3392006.1"/>
    <property type="molecule type" value="Genomic_DNA"/>
</dbReference>
<keyword evidence="11" id="KW-1185">Reference proteome</keyword>
<feature type="transmembrane region" description="Helical" evidence="7">
    <location>
        <begin position="158"/>
        <end position="179"/>
    </location>
</feature>
<evidence type="ECO:0000313" key="8">
    <source>
        <dbReference type="EMBL" id="MBV3381981.1"/>
    </source>
</evidence>
<evidence type="ECO:0000256" key="1">
    <source>
        <dbReference type="ARBA" id="ARBA00004651"/>
    </source>
</evidence>
<feature type="transmembrane region" description="Helical" evidence="7">
    <location>
        <begin position="185"/>
        <end position="209"/>
    </location>
</feature>
<dbReference type="Pfam" id="PF01554">
    <property type="entry name" value="MatE"/>
    <property type="match status" value="2"/>
</dbReference>
<reference evidence="8 11" key="1">
    <citation type="submission" date="2021-06" db="EMBL/GenBank/DDBJ databases">
        <title>Collection of gut derived symbiotic bacterial strains cultured from healthy donors.</title>
        <authorList>
            <person name="Lin H."/>
            <person name="Littmann E."/>
            <person name="Pamer E.G."/>
        </authorList>
    </citation>
    <scope>NUCLEOTIDE SEQUENCE</scope>
    <source>
        <strain evidence="9 11">MSK.21.70</strain>
        <strain evidence="8">MSK.21.82</strain>
    </source>
</reference>
<keyword evidence="4 7" id="KW-0812">Transmembrane</keyword>
<dbReference type="InterPro" id="IPR048279">
    <property type="entry name" value="MdtK-like"/>
</dbReference>
<feature type="transmembrane region" description="Helical" evidence="7">
    <location>
        <begin position="88"/>
        <end position="110"/>
    </location>
</feature>
<evidence type="ECO:0000256" key="2">
    <source>
        <dbReference type="ARBA" id="ARBA00022448"/>
    </source>
</evidence>
<comment type="caution">
    <text evidence="8">The sequence shown here is derived from an EMBL/GenBank/DDBJ whole genome shotgun (WGS) entry which is preliminary data.</text>
</comment>
<dbReference type="CDD" id="cd13138">
    <property type="entry name" value="MATE_yoeA_like"/>
    <property type="match status" value="1"/>
</dbReference>
<feature type="transmembrane region" description="Helical" evidence="7">
    <location>
        <begin position="7"/>
        <end position="26"/>
    </location>
</feature>
<feature type="transmembrane region" description="Helical" evidence="7">
    <location>
        <begin position="382"/>
        <end position="403"/>
    </location>
</feature>
<accession>A0AAW4MPJ2</accession>
<feature type="transmembrane region" description="Helical" evidence="7">
    <location>
        <begin position="314"/>
        <end position="341"/>
    </location>
</feature>
<dbReference type="GO" id="GO:0042910">
    <property type="term" value="F:xenobiotic transmembrane transporter activity"/>
    <property type="evidence" value="ECO:0007669"/>
    <property type="project" value="InterPro"/>
</dbReference>
<keyword evidence="3" id="KW-1003">Cell membrane</keyword>
<dbReference type="Proteomes" id="UP001196408">
    <property type="component" value="Unassembled WGS sequence"/>
</dbReference>
<feature type="transmembrane region" description="Helical" evidence="7">
    <location>
        <begin position="46"/>
        <end position="68"/>
    </location>
</feature>
<dbReference type="GO" id="GO:0015297">
    <property type="term" value="F:antiporter activity"/>
    <property type="evidence" value="ECO:0007669"/>
    <property type="project" value="InterPro"/>
</dbReference>
<keyword evidence="5 7" id="KW-1133">Transmembrane helix</keyword>
<sequence>MLEGSIFKSLVIFMIPILISNIFQQFYNTMDTAIVGNTLGMTSLSAIGSCAAVYDLLVGFALGIGNGLSIVTARSYGSGDEELLKKSVAASFVIGIISSIVITIIASIGIKPLLIAINVSPDLLNEAYSYIIVIVQFLVVMFAYNLCAGLLRAIGNSLMPLVFLIISSVLNIGLDLFFITQLHMGVRGAAVATVIAQGVSVVFCLIYIFKNVPLLVPEKRHFKFDAALYKELLGQGYSMAVMSAIVNAGSVILQSGINGLGSKQIIAGHTAARKLYMFFNMPFTAMAQAASTFVSQNKGAENVSRIRKGMKQMYVYDVIVAAIATIILLFSAPTLVTWISGTTDKTVLYNGSLYLRIVAPNYAVLGILMQTRFALQGIGQKMLPLVSSIIELVGKIIFVFALIPVFKYMAVIFCEPVIWVVMTIYLLIVFWRDPFIKEA</sequence>
<evidence type="ECO:0000256" key="5">
    <source>
        <dbReference type="ARBA" id="ARBA00022989"/>
    </source>
</evidence>
<comment type="subcellular location">
    <subcellularLocation>
        <location evidence="1">Cell membrane</location>
        <topology evidence="1">Multi-pass membrane protein</topology>
    </subcellularLocation>
</comment>
<dbReference type="PANTHER" id="PTHR43549:SF3">
    <property type="entry name" value="MULTIDRUG RESISTANCE PROTEIN YPNP-RELATED"/>
    <property type="match status" value="1"/>
</dbReference>
<dbReference type="InterPro" id="IPR052031">
    <property type="entry name" value="Membrane_Transporter-Flippase"/>
</dbReference>
<organism evidence="8 10">
    <name type="scientific">Catenibacterium mitsuokai</name>
    <dbReference type="NCBI Taxonomy" id="100886"/>
    <lineage>
        <taxon>Bacteria</taxon>
        <taxon>Bacillati</taxon>
        <taxon>Bacillota</taxon>
        <taxon>Erysipelotrichia</taxon>
        <taxon>Erysipelotrichales</taxon>
        <taxon>Coprobacillaceae</taxon>
        <taxon>Catenibacterium</taxon>
    </lineage>
</organism>
<proteinExistence type="predicted"/>
<dbReference type="GO" id="GO:0005886">
    <property type="term" value="C:plasma membrane"/>
    <property type="evidence" value="ECO:0007669"/>
    <property type="project" value="UniProtKB-SubCell"/>
</dbReference>
<evidence type="ECO:0000313" key="10">
    <source>
        <dbReference type="Proteomes" id="UP001196408"/>
    </source>
</evidence>
<evidence type="ECO:0000313" key="11">
    <source>
        <dbReference type="Proteomes" id="UP001197492"/>
    </source>
</evidence>
<evidence type="ECO:0000256" key="3">
    <source>
        <dbReference type="ARBA" id="ARBA00022475"/>
    </source>
</evidence>
<protein>
    <submittedName>
        <fullName evidence="8">MATE family efflux transporter</fullName>
    </submittedName>
</protein>
<feature type="transmembrane region" description="Helical" evidence="7">
    <location>
        <begin position="130"/>
        <end position="151"/>
    </location>
</feature>
<keyword evidence="6 7" id="KW-0472">Membrane</keyword>
<evidence type="ECO:0000256" key="4">
    <source>
        <dbReference type="ARBA" id="ARBA00022692"/>
    </source>
</evidence>
<dbReference type="InterPro" id="IPR002528">
    <property type="entry name" value="MATE_fam"/>
</dbReference>
<dbReference type="NCBIfam" id="TIGR00797">
    <property type="entry name" value="matE"/>
    <property type="match status" value="1"/>
</dbReference>
<gene>
    <name evidence="8" type="ORF">KSV97_01815</name>
    <name evidence="9" type="ORF">KSW06_01830</name>
</gene>
<evidence type="ECO:0000256" key="6">
    <source>
        <dbReference type="ARBA" id="ARBA00023136"/>
    </source>
</evidence>
<feature type="transmembrane region" description="Helical" evidence="7">
    <location>
        <begin position="353"/>
        <end position="375"/>
    </location>
</feature>
<evidence type="ECO:0000313" key="9">
    <source>
        <dbReference type="EMBL" id="MBV3392006.1"/>
    </source>
</evidence>
<feature type="transmembrane region" description="Helical" evidence="7">
    <location>
        <begin position="409"/>
        <end position="431"/>
    </location>
</feature>
<name>A0AAW4MPJ2_9FIRM</name>
<dbReference type="AlphaFoldDB" id="A0AAW4MPJ2"/>
<evidence type="ECO:0000256" key="7">
    <source>
        <dbReference type="SAM" id="Phobius"/>
    </source>
</evidence>
<keyword evidence="2" id="KW-0813">Transport</keyword>
<dbReference type="PANTHER" id="PTHR43549">
    <property type="entry name" value="MULTIDRUG RESISTANCE PROTEIN YPNP-RELATED"/>
    <property type="match status" value="1"/>
</dbReference>
<dbReference type="Proteomes" id="UP001197492">
    <property type="component" value="Unassembled WGS sequence"/>
</dbReference>
<dbReference type="EMBL" id="JAHOEF010000006">
    <property type="protein sequence ID" value="MBV3381981.1"/>
    <property type="molecule type" value="Genomic_DNA"/>
</dbReference>
<dbReference type="PIRSF" id="PIRSF006603">
    <property type="entry name" value="DinF"/>
    <property type="match status" value="1"/>
</dbReference>